<dbReference type="AlphaFoldDB" id="A0A1Y2A3N3"/>
<comment type="caution">
    <text evidence="2">The sequence shown here is derived from an EMBL/GenBank/DDBJ whole genome shotgun (WGS) entry which is preliminary data.</text>
</comment>
<gene>
    <name evidence="2" type="ORF">BCR34DRAFT_555984</name>
</gene>
<evidence type="ECO:0000313" key="3">
    <source>
        <dbReference type="Proteomes" id="UP000193144"/>
    </source>
</evidence>
<organism evidence="2 3">
    <name type="scientific">Clohesyomyces aquaticus</name>
    <dbReference type="NCBI Taxonomy" id="1231657"/>
    <lineage>
        <taxon>Eukaryota</taxon>
        <taxon>Fungi</taxon>
        <taxon>Dikarya</taxon>
        <taxon>Ascomycota</taxon>
        <taxon>Pezizomycotina</taxon>
        <taxon>Dothideomycetes</taxon>
        <taxon>Pleosporomycetidae</taxon>
        <taxon>Pleosporales</taxon>
        <taxon>Lindgomycetaceae</taxon>
        <taxon>Clohesyomyces</taxon>
    </lineage>
</organism>
<protein>
    <submittedName>
        <fullName evidence="2">Uncharacterized protein</fullName>
    </submittedName>
</protein>
<feature type="compositionally biased region" description="Basic residues" evidence="1">
    <location>
        <begin position="39"/>
        <end position="52"/>
    </location>
</feature>
<evidence type="ECO:0000313" key="2">
    <source>
        <dbReference type="EMBL" id="ORY17084.1"/>
    </source>
</evidence>
<dbReference type="EMBL" id="MCFA01000014">
    <property type="protein sequence ID" value="ORY17084.1"/>
    <property type="molecule type" value="Genomic_DNA"/>
</dbReference>
<name>A0A1Y2A3N3_9PLEO</name>
<proteinExistence type="predicted"/>
<feature type="region of interest" description="Disordered" evidence="1">
    <location>
        <begin position="1"/>
        <end position="52"/>
    </location>
</feature>
<sequence>MSPMPGTVAPARTSRGRMSASHVQRTMPLAVQRRDLQRRIQHQRPRPAGVRR</sequence>
<evidence type="ECO:0000256" key="1">
    <source>
        <dbReference type="SAM" id="MobiDB-lite"/>
    </source>
</evidence>
<dbReference type="Proteomes" id="UP000193144">
    <property type="component" value="Unassembled WGS sequence"/>
</dbReference>
<accession>A0A1Y2A3N3</accession>
<keyword evidence="3" id="KW-1185">Reference proteome</keyword>
<reference evidence="2 3" key="1">
    <citation type="submission" date="2016-07" db="EMBL/GenBank/DDBJ databases">
        <title>Pervasive Adenine N6-methylation of Active Genes in Fungi.</title>
        <authorList>
            <consortium name="DOE Joint Genome Institute"/>
            <person name="Mondo S.J."/>
            <person name="Dannebaum R.O."/>
            <person name="Kuo R.C."/>
            <person name="Labutti K."/>
            <person name="Haridas S."/>
            <person name="Kuo A."/>
            <person name="Salamov A."/>
            <person name="Ahrendt S.R."/>
            <person name="Lipzen A."/>
            <person name="Sullivan W."/>
            <person name="Andreopoulos W.B."/>
            <person name="Clum A."/>
            <person name="Lindquist E."/>
            <person name="Daum C."/>
            <person name="Ramamoorthy G.K."/>
            <person name="Gryganskyi A."/>
            <person name="Culley D."/>
            <person name="Magnuson J.K."/>
            <person name="James T.Y."/>
            <person name="O'Malley M.A."/>
            <person name="Stajich J.E."/>
            <person name="Spatafora J.W."/>
            <person name="Visel A."/>
            <person name="Grigoriev I.V."/>
        </authorList>
    </citation>
    <scope>NUCLEOTIDE SEQUENCE [LARGE SCALE GENOMIC DNA]</scope>
    <source>
        <strain evidence="2 3">CBS 115471</strain>
    </source>
</reference>